<evidence type="ECO:0000313" key="15">
    <source>
        <dbReference type="Proteomes" id="UP000494165"/>
    </source>
</evidence>
<evidence type="ECO:0000256" key="2">
    <source>
        <dbReference type="ARBA" id="ARBA00022723"/>
    </source>
</evidence>
<proteinExistence type="predicted"/>
<dbReference type="GO" id="GO:0008270">
    <property type="term" value="F:zinc ion binding"/>
    <property type="evidence" value="ECO:0007669"/>
    <property type="project" value="UniProtKB-UniRule"/>
</dbReference>
<feature type="binding site" evidence="10">
    <location>
        <position position="187"/>
    </location>
    <ligand>
        <name>Zn(2+)</name>
        <dbReference type="ChEBI" id="CHEBI:29105"/>
        <note>catalytic</note>
    </ligand>
</feature>
<dbReference type="PROSITE" id="PS51864">
    <property type="entry name" value="ASTACIN"/>
    <property type="match status" value="1"/>
</dbReference>
<evidence type="ECO:0000256" key="1">
    <source>
        <dbReference type="ARBA" id="ARBA00022670"/>
    </source>
</evidence>
<keyword evidence="2 10" id="KW-0479">Metal-binding</keyword>
<feature type="binding site" evidence="10">
    <location>
        <position position="193"/>
    </location>
    <ligand>
        <name>Zn(2+)</name>
        <dbReference type="ChEBI" id="CHEBI:29105"/>
        <note>catalytic</note>
    </ligand>
</feature>
<dbReference type="SMART" id="SM00235">
    <property type="entry name" value="ZnMc"/>
    <property type="match status" value="1"/>
</dbReference>
<keyword evidence="4 10" id="KW-0378">Hydrolase</keyword>
<keyword evidence="1 10" id="KW-0645">Protease</keyword>
<accession>A0A8S1C271</accession>
<evidence type="ECO:0000256" key="5">
    <source>
        <dbReference type="ARBA" id="ARBA00022833"/>
    </source>
</evidence>
<comment type="caution">
    <text evidence="10">Lacks conserved residue(s) required for the propagation of feature annotation.</text>
</comment>
<dbReference type="Pfam" id="PF01400">
    <property type="entry name" value="Astacin"/>
    <property type="match status" value="1"/>
</dbReference>
<dbReference type="EC" id="3.4.24.-" evidence="11"/>
<dbReference type="EMBL" id="CADEPI010000007">
    <property type="protein sequence ID" value="CAB3361944.1"/>
    <property type="molecule type" value="Genomic_DNA"/>
</dbReference>
<feature type="region of interest" description="Disordered" evidence="12">
    <location>
        <begin position="49"/>
        <end position="68"/>
    </location>
</feature>
<evidence type="ECO:0000256" key="7">
    <source>
        <dbReference type="ARBA" id="ARBA00023145"/>
    </source>
</evidence>
<evidence type="ECO:0000256" key="4">
    <source>
        <dbReference type="ARBA" id="ARBA00022801"/>
    </source>
</evidence>
<feature type="signal peptide" evidence="11">
    <location>
        <begin position="1"/>
        <end position="16"/>
    </location>
</feature>
<dbReference type="Proteomes" id="UP000494165">
    <property type="component" value="Unassembled WGS sequence"/>
</dbReference>
<organism evidence="14 15">
    <name type="scientific">Cloeon dipterum</name>
    <dbReference type="NCBI Taxonomy" id="197152"/>
    <lineage>
        <taxon>Eukaryota</taxon>
        <taxon>Metazoa</taxon>
        <taxon>Ecdysozoa</taxon>
        <taxon>Arthropoda</taxon>
        <taxon>Hexapoda</taxon>
        <taxon>Insecta</taxon>
        <taxon>Pterygota</taxon>
        <taxon>Palaeoptera</taxon>
        <taxon>Ephemeroptera</taxon>
        <taxon>Pisciforma</taxon>
        <taxon>Baetidae</taxon>
        <taxon>Cloeon</taxon>
    </lineage>
</organism>
<feature type="domain" description="Peptidase M12A" evidence="13">
    <location>
        <begin position="89"/>
        <end position="285"/>
    </location>
</feature>
<dbReference type="CDD" id="cd04280">
    <property type="entry name" value="ZnMc_astacin_like"/>
    <property type="match status" value="1"/>
</dbReference>
<reference evidence="14 15" key="1">
    <citation type="submission" date="2020-04" db="EMBL/GenBank/DDBJ databases">
        <authorList>
            <person name="Alioto T."/>
            <person name="Alioto T."/>
            <person name="Gomez Garrido J."/>
        </authorList>
    </citation>
    <scope>NUCLEOTIDE SEQUENCE [LARGE SCALE GENOMIC DNA]</scope>
</reference>
<evidence type="ECO:0000256" key="3">
    <source>
        <dbReference type="ARBA" id="ARBA00022729"/>
    </source>
</evidence>
<dbReference type="PANTHER" id="PTHR10127:SF780">
    <property type="entry name" value="METALLOENDOPEPTIDASE"/>
    <property type="match status" value="1"/>
</dbReference>
<keyword evidence="8" id="KW-1015">Disulfide bond</keyword>
<dbReference type="FunFam" id="3.40.390.10:FF:000015">
    <property type="entry name" value="Meprin A subunit"/>
    <property type="match status" value="1"/>
</dbReference>
<keyword evidence="3 11" id="KW-0732">Signal</keyword>
<dbReference type="PRINTS" id="PR00480">
    <property type="entry name" value="ASTACIN"/>
</dbReference>
<sequence length="291" mass="32669">MFRLFVPLACVAACMAAPKEASLKGFNYRNSPDITPNYGALADRVFGRPDSSTGDRVAKYDPEKDEVNPEELGSYAAGDILVPGVTSRNGLVATTSRWTRGQIPFVISSSFAPRDVDIIHQAMDVYHQLTCVRFFPWSGREKDYVSIENSNSGCWASVGRTGGKQQVNLQSPACLMRVGTVLHELMHTVGFLHEQNRAERDQFVEILWKNVEKNREENFKKIPASVAYTQIPYDYESVMHYSTAAFSSNGKPTLKTKKRGNFKVGQRERMSVGDIHKINMMYKCDGPFSYV</sequence>
<evidence type="ECO:0000256" key="6">
    <source>
        <dbReference type="ARBA" id="ARBA00023049"/>
    </source>
</evidence>
<protein>
    <recommendedName>
        <fullName evidence="11">Metalloendopeptidase</fullName>
        <ecNumber evidence="11">3.4.24.-</ecNumber>
    </recommendedName>
</protein>
<feature type="binding site" evidence="10">
    <location>
        <position position="183"/>
    </location>
    <ligand>
        <name>Zn(2+)</name>
        <dbReference type="ChEBI" id="CHEBI:29105"/>
        <note>catalytic</note>
    </ligand>
</feature>
<dbReference type="Gene3D" id="3.40.390.10">
    <property type="entry name" value="Collagenase (Catalytic Domain)"/>
    <property type="match status" value="1"/>
</dbReference>
<dbReference type="InterPro" id="IPR006026">
    <property type="entry name" value="Peptidase_Metallo"/>
</dbReference>
<dbReference type="InterPro" id="IPR024079">
    <property type="entry name" value="MetalloPept_cat_dom_sf"/>
</dbReference>
<gene>
    <name evidence="14" type="ORF">CLODIP_2_CD01754</name>
</gene>
<evidence type="ECO:0000259" key="13">
    <source>
        <dbReference type="PROSITE" id="PS51864"/>
    </source>
</evidence>
<evidence type="ECO:0000256" key="8">
    <source>
        <dbReference type="ARBA" id="ARBA00023157"/>
    </source>
</evidence>
<evidence type="ECO:0000313" key="14">
    <source>
        <dbReference type="EMBL" id="CAB3361944.1"/>
    </source>
</evidence>
<dbReference type="GO" id="GO:0004222">
    <property type="term" value="F:metalloendopeptidase activity"/>
    <property type="evidence" value="ECO:0007669"/>
    <property type="project" value="UniProtKB-UniRule"/>
</dbReference>
<keyword evidence="6 10" id="KW-0482">Metalloprotease</keyword>
<dbReference type="SUPFAM" id="SSF55486">
    <property type="entry name" value="Metalloproteases ('zincins'), catalytic domain"/>
    <property type="match status" value="1"/>
</dbReference>
<dbReference type="InterPro" id="IPR034035">
    <property type="entry name" value="Astacin-like_dom"/>
</dbReference>
<evidence type="ECO:0000256" key="12">
    <source>
        <dbReference type="SAM" id="MobiDB-lite"/>
    </source>
</evidence>
<name>A0A8S1C271_9INSE</name>
<keyword evidence="5 10" id="KW-0862">Zinc</keyword>
<dbReference type="AlphaFoldDB" id="A0A8S1C271"/>
<evidence type="ECO:0000256" key="10">
    <source>
        <dbReference type="PROSITE-ProRule" id="PRU01211"/>
    </source>
</evidence>
<dbReference type="OrthoDB" id="291007at2759"/>
<evidence type="ECO:0000256" key="11">
    <source>
        <dbReference type="RuleBase" id="RU361183"/>
    </source>
</evidence>
<keyword evidence="15" id="KW-1185">Reference proteome</keyword>
<keyword evidence="9" id="KW-0325">Glycoprotein</keyword>
<comment type="caution">
    <text evidence="14">The sequence shown here is derived from an EMBL/GenBank/DDBJ whole genome shotgun (WGS) entry which is preliminary data.</text>
</comment>
<dbReference type="GO" id="GO:0006508">
    <property type="term" value="P:proteolysis"/>
    <property type="evidence" value="ECO:0007669"/>
    <property type="project" value="UniProtKB-KW"/>
</dbReference>
<feature type="compositionally biased region" description="Basic and acidic residues" evidence="12">
    <location>
        <begin position="56"/>
        <end position="67"/>
    </location>
</feature>
<dbReference type="PANTHER" id="PTHR10127">
    <property type="entry name" value="DISCOIDIN, CUB, EGF, LAMININ , AND ZINC METALLOPROTEASE DOMAIN CONTAINING"/>
    <property type="match status" value="1"/>
</dbReference>
<comment type="cofactor">
    <cofactor evidence="10 11">
        <name>Zn(2+)</name>
        <dbReference type="ChEBI" id="CHEBI:29105"/>
    </cofactor>
    <text evidence="10 11">Binds 1 zinc ion per subunit.</text>
</comment>
<feature type="chain" id="PRO_5035967296" description="Metalloendopeptidase" evidence="11">
    <location>
        <begin position="17"/>
        <end position="291"/>
    </location>
</feature>
<dbReference type="InterPro" id="IPR001506">
    <property type="entry name" value="Peptidase_M12A"/>
</dbReference>
<evidence type="ECO:0000256" key="9">
    <source>
        <dbReference type="ARBA" id="ARBA00023180"/>
    </source>
</evidence>
<feature type="active site" evidence="10">
    <location>
        <position position="184"/>
    </location>
</feature>
<keyword evidence="7" id="KW-0865">Zymogen</keyword>